<evidence type="ECO:0000313" key="2">
    <source>
        <dbReference type="EMBL" id="RSK43199.1"/>
    </source>
</evidence>
<dbReference type="EMBL" id="RWIT01000024">
    <property type="protein sequence ID" value="RSK43199.1"/>
    <property type="molecule type" value="Genomic_DNA"/>
</dbReference>
<dbReference type="OrthoDB" id="97893at2"/>
<proteinExistence type="predicted"/>
<keyword evidence="3" id="KW-1185">Reference proteome</keyword>
<reference evidence="2 3" key="1">
    <citation type="submission" date="2018-12" db="EMBL/GenBank/DDBJ databases">
        <authorList>
            <person name="Feng G."/>
            <person name="Zhu H."/>
        </authorList>
    </citation>
    <scope>NUCLEOTIDE SEQUENCE [LARGE SCALE GENOMIC DNA]</scope>
    <source>
        <strain evidence="2 3">KCTC 12533</strain>
    </source>
</reference>
<evidence type="ECO:0000313" key="3">
    <source>
        <dbReference type="Proteomes" id="UP000273500"/>
    </source>
</evidence>
<keyword evidence="2" id="KW-0121">Carboxypeptidase</keyword>
<dbReference type="InterPro" id="IPR008969">
    <property type="entry name" value="CarboxyPept-like_regulatory"/>
</dbReference>
<dbReference type="Proteomes" id="UP000273500">
    <property type="component" value="Unassembled WGS sequence"/>
</dbReference>
<feature type="signal peptide" evidence="1">
    <location>
        <begin position="1"/>
        <end position="19"/>
    </location>
</feature>
<keyword evidence="1" id="KW-0732">Signal</keyword>
<feature type="chain" id="PRO_5019413438" evidence="1">
    <location>
        <begin position="20"/>
        <end position="147"/>
    </location>
</feature>
<dbReference type="Gene3D" id="2.60.40.1120">
    <property type="entry name" value="Carboxypeptidase-like, regulatory domain"/>
    <property type="match status" value="1"/>
</dbReference>
<protein>
    <submittedName>
        <fullName evidence="2">Carboxypeptidase regulatory-like domain-containing protein</fullName>
    </submittedName>
</protein>
<dbReference type="GO" id="GO:0004180">
    <property type="term" value="F:carboxypeptidase activity"/>
    <property type="evidence" value="ECO:0007669"/>
    <property type="project" value="UniProtKB-KW"/>
</dbReference>
<accession>A0A428K9M4</accession>
<name>A0A428K9M4_9BACT</name>
<organism evidence="2 3">
    <name type="scientific">Hymenobacter rigui</name>
    <dbReference type="NCBI Taxonomy" id="334424"/>
    <lineage>
        <taxon>Bacteria</taxon>
        <taxon>Pseudomonadati</taxon>
        <taxon>Bacteroidota</taxon>
        <taxon>Cytophagia</taxon>
        <taxon>Cytophagales</taxon>
        <taxon>Hymenobacteraceae</taxon>
        <taxon>Hymenobacter</taxon>
    </lineage>
</organism>
<keyword evidence="2" id="KW-0378">Hydrolase</keyword>
<keyword evidence="2" id="KW-0645">Protease</keyword>
<dbReference type="RefSeq" id="WP_125424429.1">
    <property type="nucleotide sequence ID" value="NZ_RWIT01000024.1"/>
</dbReference>
<sequence length="147" mass="16286">MKELLILIISLLCSLPLPAQTNKVVCQKYRGAHSRILVLEKKGTVDSILALVSGRIVSLSSAKKAYKSDMVAKQWVIEARNTATNSTQRITTNELGDYNLWLREGSYRFTVSGIGFPATTFKLITVSKGTLWQVDLGIGTGKVWIRE</sequence>
<gene>
    <name evidence="2" type="ORF">EI291_21925</name>
</gene>
<dbReference type="SUPFAM" id="SSF49464">
    <property type="entry name" value="Carboxypeptidase regulatory domain-like"/>
    <property type="match status" value="1"/>
</dbReference>
<dbReference type="AlphaFoldDB" id="A0A428K9M4"/>
<dbReference type="Pfam" id="PF13620">
    <property type="entry name" value="CarboxypepD_reg"/>
    <property type="match status" value="1"/>
</dbReference>
<evidence type="ECO:0000256" key="1">
    <source>
        <dbReference type="SAM" id="SignalP"/>
    </source>
</evidence>
<comment type="caution">
    <text evidence="2">The sequence shown here is derived from an EMBL/GenBank/DDBJ whole genome shotgun (WGS) entry which is preliminary data.</text>
</comment>